<proteinExistence type="predicted"/>
<organism evidence="1 2">
    <name type="scientific">Paenibacillus lautus</name>
    <name type="common">Bacillus lautus</name>
    <dbReference type="NCBI Taxonomy" id="1401"/>
    <lineage>
        <taxon>Bacteria</taxon>
        <taxon>Bacillati</taxon>
        <taxon>Bacillota</taxon>
        <taxon>Bacilli</taxon>
        <taxon>Bacillales</taxon>
        <taxon>Paenibacillaceae</taxon>
        <taxon>Paenibacillus</taxon>
    </lineage>
</organism>
<gene>
    <name evidence="1" type="ORF">BK123_34305</name>
</gene>
<accession>A0A1R1A5J3</accession>
<dbReference type="EMBL" id="MRTF01000037">
    <property type="protein sequence ID" value="OME80832.1"/>
    <property type="molecule type" value="Genomic_DNA"/>
</dbReference>
<evidence type="ECO:0000313" key="1">
    <source>
        <dbReference type="EMBL" id="OME80832.1"/>
    </source>
</evidence>
<protein>
    <submittedName>
        <fullName evidence="1">Uncharacterized protein</fullName>
    </submittedName>
</protein>
<name>A0A1R1A5J3_PAELA</name>
<dbReference type="RefSeq" id="WP_076326750.1">
    <property type="nucleotide sequence ID" value="NZ_MRTF01000037.1"/>
</dbReference>
<reference evidence="1 2" key="1">
    <citation type="submission" date="2016-11" db="EMBL/GenBank/DDBJ databases">
        <title>Paenibacillus species isolates.</title>
        <authorList>
            <person name="Beno S.M."/>
        </authorList>
    </citation>
    <scope>NUCLEOTIDE SEQUENCE [LARGE SCALE GENOMIC DNA]</scope>
    <source>
        <strain evidence="1 2">FSL F4-0100</strain>
    </source>
</reference>
<evidence type="ECO:0000313" key="2">
    <source>
        <dbReference type="Proteomes" id="UP000187074"/>
    </source>
</evidence>
<comment type="caution">
    <text evidence="1">The sequence shown here is derived from an EMBL/GenBank/DDBJ whole genome shotgun (WGS) entry which is preliminary data.</text>
</comment>
<sequence length="231" mass="25975">MHTTKDLRSEDFTITVDGSNAVWEDIFPVFHKHDRLGIVVKQPGGAIGASGLILAYVTRFYDFYRDQLGNAPDRLRIYPEIFVFHVGSRMMDHSSLDVWPPHKEVIVHNEPEQVLEAINDRGITRLLVEDMLPLPANFLRETVSSAMQRIVSAMAYSSKGCVNHADISISSSPAAEKYVMASINASGELSEMIREKLRLGQKARSTDCIVTDTYRRIQISDAIHMLSHSNM</sequence>
<dbReference type="Proteomes" id="UP000187074">
    <property type="component" value="Unassembled WGS sequence"/>
</dbReference>
<dbReference type="OrthoDB" id="2588235at2"/>
<dbReference type="AlphaFoldDB" id="A0A1R1A5J3"/>